<keyword evidence="4" id="KW-0325">Glycoprotein</keyword>
<comment type="similarity">
    <text evidence="1">Belongs to the 'GDSL' lipolytic enzyme family.</text>
</comment>
<dbReference type="SUPFAM" id="SSF52266">
    <property type="entry name" value="SGNH hydrolase"/>
    <property type="match status" value="1"/>
</dbReference>
<gene>
    <name evidence="6" type="ORF">LVIROSA_LOCUS26421</name>
</gene>
<sequence>MSMKQTTFLPSINPAYSLSSHFERNSILKMAISSQYFSYTIFLLILQMLLPTILYASNDCRYTSIIAFGNSLTDTGNLKNIDSVFNITPPQYFFPPYGETFFLKPTGRCSDGRLIIDFLAKGLGLPLIPPYVGSKENGNKTELGQGVNYAVVGAYALNSSFHEARGVFNSLTNVSLGDELEWFKISLSSFCTSSSDCKQKIGHSLFLVGEIGGNDYNMELVAGKSIKQVKSFVPLVIDKITATVKELIELGGKIFVVPNLLPLECAPLDLTLFKSSDARMYDNTTGCLISINKIEEYHNQLLQRELHKIQKNYPKVNVIYADYYNAALQLYRSPKQFGFVQPLRACCGGGGPYNYNPSAVCGEPSSTVCAHPNTFVNWDEIHLTEAAYRMIYMSVFQGSYSIPRFSSLCHAITS</sequence>
<dbReference type="InterPro" id="IPR036514">
    <property type="entry name" value="SGNH_hydro_sf"/>
</dbReference>
<keyword evidence="2" id="KW-0732">Signal</keyword>
<dbReference type="AlphaFoldDB" id="A0AAU9NQV4"/>
<dbReference type="PANTHER" id="PTHR22835:SF631">
    <property type="entry name" value="SINAPINE ESTERASE"/>
    <property type="match status" value="1"/>
</dbReference>
<dbReference type="Gene3D" id="3.40.50.1110">
    <property type="entry name" value="SGNH hydrolase"/>
    <property type="match status" value="1"/>
</dbReference>
<evidence type="ECO:0000256" key="2">
    <source>
        <dbReference type="ARBA" id="ARBA00022729"/>
    </source>
</evidence>
<proteinExistence type="inferred from homology"/>
<dbReference type="InterPro" id="IPR001087">
    <property type="entry name" value="GDSL"/>
</dbReference>
<reference evidence="6 7" key="1">
    <citation type="submission" date="2022-01" db="EMBL/GenBank/DDBJ databases">
        <authorList>
            <person name="Xiong W."/>
            <person name="Schranz E."/>
        </authorList>
    </citation>
    <scope>NUCLEOTIDE SEQUENCE [LARGE SCALE GENOMIC DNA]</scope>
</reference>
<evidence type="ECO:0000256" key="5">
    <source>
        <dbReference type="SAM" id="Phobius"/>
    </source>
</evidence>
<keyword evidence="5" id="KW-0472">Membrane</keyword>
<dbReference type="Pfam" id="PF00657">
    <property type="entry name" value="Lipase_GDSL"/>
    <property type="match status" value="1"/>
</dbReference>
<evidence type="ECO:0000256" key="4">
    <source>
        <dbReference type="ARBA" id="ARBA00023180"/>
    </source>
</evidence>
<evidence type="ECO:0000313" key="7">
    <source>
        <dbReference type="Proteomes" id="UP001157418"/>
    </source>
</evidence>
<evidence type="ECO:0000256" key="3">
    <source>
        <dbReference type="ARBA" id="ARBA00022801"/>
    </source>
</evidence>
<dbReference type="Proteomes" id="UP001157418">
    <property type="component" value="Unassembled WGS sequence"/>
</dbReference>
<protein>
    <submittedName>
        <fullName evidence="6">Uncharacterized protein</fullName>
    </submittedName>
</protein>
<dbReference type="GO" id="GO:0016788">
    <property type="term" value="F:hydrolase activity, acting on ester bonds"/>
    <property type="evidence" value="ECO:0007669"/>
    <property type="project" value="InterPro"/>
</dbReference>
<dbReference type="PANTHER" id="PTHR22835">
    <property type="entry name" value="ZINC FINGER FYVE DOMAIN CONTAINING PROTEIN"/>
    <property type="match status" value="1"/>
</dbReference>
<accession>A0AAU9NQV4</accession>
<dbReference type="InterPro" id="IPR035669">
    <property type="entry name" value="SGNH_plant_lipase-like"/>
</dbReference>
<keyword evidence="7" id="KW-1185">Reference proteome</keyword>
<comment type="caution">
    <text evidence="6">The sequence shown here is derived from an EMBL/GenBank/DDBJ whole genome shotgun (WGS) entry which is preliminary data.</text>
</comment>
<keyword evidence="3" id="KW-0378">Hydrolase</keyword>
<name>A0AAU9NQV4_9ASTR</name>
<keyword evidence="5" id="KW-1133">Transmembrane helix</keyword>
<dbReference type="CDD" id="cd01837">
    <property type="entry name" value="SGNH_plant_lipase_like"/>
    <property type="match status" value="1"/>
</dbReference>
<keyword evidence="5" id="KW-0812">Transmembrane</keyword>
<organism evidence="6 7">
    <name type="scientific">Lactuca virosa</name>
    <dbReference type="NCBI Taxonomy" id="75947"/>
    <lineage>
        <taxon>Eukaryota</taxon>
        <taxon>Viridiplantae</taxon>
        <taxon>Streptophyta</taxon>
        <taxon>Embryophyta</taxon>
        <taxon>Tracheophyta</taxon>
        <taxon>Spermatophyta</taxon>
        <taxon>Magnoliopsida</taxon>
        <taxon>eudicotyledons</taxon>
        <taxon>Gunneridae</taxon>
        <taxon>Pentapetalae</taxon>
        <taxon>asterids</taxon>
        <taxon>campanulids</taxon>
        <taxon>Asterales</taxon>
        <taxon>Asteraceae</taxon>
        <taxon>Cichorioideae</taxon>
        <taxon>Cichorieae</taxon>
        <taxon>Lactucinae</taxon>
        <taxon>Lactuca</taxon>
    </lineage>
</organism>
<dbReference type="EMBL" id="CAKMRJ010005412">
    <property type="protein sequence ID" value="CAH1440275.1"/>
    <property type="molecule type" value="Genomic_DNA"/>
</dbReference>
<evidence type="ECO:0000313" key="6">
    <source>
        <dbReference type="EMBL" id="CAH1440275.1"/>
    </source>
</evidence>
<feature type="transmembrane region" description="Helical" evidence="5">
    <location>
        <begin position="36"/>
        <end position="56"/>
    </location>
</feature>
<evidence type="ECO:0000256" key="1">
    <source>
        <dbReference type="ARBA" id="ARBA00008668"/>
    </source>
</evidence>